<sequence length="59" mass="7119">MRGRKDNLPMSSQCRDVLRKITLNLARSSSRSTSQRLYHGIHRRNRNVLRQRHWKFSRG</sequence>
<evidence type="ECO:0000313" key="1">
    <source>
        <dbReference type="EMBL" id="EXB52387.1"/>
    </source>
</evidence>
<proteinExistence type="predicted"/>
<reference evidence="2" key="1">
    <citation type="submission" date="2013-01" db="EMBL/GenBank/DDBJ databases">
        <title>Draft Genome Sequence of a Mulberry Tree, Morus notabilis C.K. Schneid.</title>
        <authorList>
            <person name="He N."/>
            <person name="Zhao S."/>
        </authorList>
    </citation>
    <scope>NUCLEOTIDE SEQUENCE</scope>
</reference>
<accession>W9RE11</accession>
<organism evidence="1 2">
    <name type="scientific">Morus notabilis</name>
    <dbReference type="NCBI Taxonomy" id="981085"/>
    <lineage>
        <taxon>Eukaryota</taxon>
        <taxon>Viridiplantae</taxon>
        <taxon>Streptophyta</taxon>
        <taxon>Embryophyta</taxon>
        <taxon>Tracheophyta</taxon>
        <taxon>Spermatophyta</taxon>
        <taxon>Magnoliopsida</taxon>
        <taxon>eudicotyledons</taxon>
        <taxon>Gunneridae</taxon>
        <taxon>Pentapetalae</taxon>
        <taxon>rosids</taxon>
        <taxon>fabids</taxon>
        <taxon>Rosales</taxon>
        <taxon>Moraceae</taxon>
        <taxon>Moreae</taxon>
        <taxon>Morus</taxon>
    </lineage>
</organism>
<protein>
    <submittedName>
        <fullName evidence="1">Uncharacterized protein</fullName>
    </submittedName>
</protein>
<dbReference type="EMBL" id="KE344066">
    <property type="protein sequence ID" value="EXB52387.1"/>
    <property type="molecule type" value="Genomic_DNA"/>
</dbReference>
<keyword evidence="2" id="KW-1185">Reference proteome</keyword>
<evidence type="ECO:0000313" key="2">
    <source>
        <dbReference type="Proteomes" id="UP000030645"/>
    </source>
</evidence>
<name>W9RE11_9ROSA</name>
<dbReference type="AlphaFoldDB" id="W9RE11"/>
<gene>
    <name evidence="1" type="ORF">L484_012032</name>
</gene>
<dbReference type="Proteomes" id="UP000030645">
    <property type="component" value="Unassembled WGS sequence"/>
</dbReference>